<feature type="region of interest" description="Disordered" evidence="1">
    <location>
        <begin position="1"/>
        <end position="20"/>
    </location>
</feature>
<feature type="region of interest" description="Disordered" evidence="1">
    <location>
        <begin position="212"/>
        <end position="232"/>
    </location>
</feature>
<gene>
    <name evidence="2" type="ORF">BLNAU_10672</name>
</gene>
<evidence type="ECO:0000313" key="3">
    <source>
        <dbReference type="Proteomes" id="UP001281761"/>
    </source>
</evidence>
<reference evidence="2 3" key="1">
    <citation type="journal article" date="2022" name="bioRxiv">
        <title>Genomics of Preaxostyla Flagellates Illuminates Evolutionary Transitions and the Path Towards Mitochondrial Loss.</title>
        <authorList>
            <person name="Novak L.V.F."/>
            <person name="Treitli S.C."/>
            <person name="Pyrih J."/>
            <person name="Halakuc P."/>
            <person name="Pipaliya S.V."/>
            <person name="Vacek V."/>
            <person name="Brzon O."/>
            <person name="Soukal P."/>
            <person name="Eme L."/>
            <person name="Dacks J.B."/>
            <person name="Karnkowska A."/>
            <person name="Elias M."/>
            <person name="Hampl V."/>
        </authorList>
    </citation>
    <scope>NUCLEOTIDE SEQUENCE [LARGE SCALE GENOMIC DNA]</scope>
    <source>
        <strain evidence="2">NAU3</strain>
        <tissue evidence="2">Gut</tissue>
    </source>
</reference>
<organism evidence="2 3">
    <name type="scientific">Blattamonas nauphoetae</name>
    <dbReference type="NCBI Taxonomy" id="2049346"/>
    <lineage>
        <taxon>Eukaryota</taxon>
        <taxon>Metamonada</taxon>
        <taxon>Preaxostyla</taxon>
        <taxon>Oxymonadida</taxon>
        <taxon>Blattamonas</taxon>
    </lineage>
</organism>
<feature type="compositionally biased region" description="Basic and acidic residues" evidence="1">
    <location>
        <begin position="218"/>
        <end position="232"/>
    </location>
</feature>
<proteinExistence type="predicted"/>
<evidence type="ECO:0000256" key="1">
    <source>
        <dbReference type="SAM" id="MobiDB-lite"/>
    </source>
</evidence>
<dbReference type="Proteomes" id="UP001281761">
    <property type="component" value="Unassembled WGS sequence"/>
</dbReference>
<name>A0ABQ9XT15_9EUKA</name>
<sequence length="293" mass="33226">MGEDKKLETDTHVQGDQPDCRGGFPHPCRRLVLLPYRPSTFDRSVVQLSPNRSIPHLTRRVVRVYHFQPVRINARLVSHFFFVRQPPVHQLESKRSSNALRRSAKEGLFIPIASTDEFGCEDGDSCSEVLHLFCPHSVYKEEGQLSGSTLHSQIEDWRKGGSKFVAKIVEEADEIEELDEGKYHVLFEVVVRQRVRPKTAVHLNGRAEGKAATTYRAAGEEDKDRAADGRERPAAVGERVLKLIGEDRTLAREADERILITATKQAITKKKDPNTEMENAAAIEKNRIERVRE</sequence>
<accession>A0ABQ9XT15</accession>
<comment type="caution">
    <text evidence="2">The sequence shown here is derived from an EMBL/GenBank/DDBJ whole genome shotgun (WGS) entry which is preliminary data.</text>
</comment>
<protein>
    <submittedName>
        <fullName evidence="2">Uncharacterized protein</fullName>
    </submittedName>
</protein>
<dbReference type="EMBL" id="JARBJD010000079">
    <property type="protein sequence ID" value="KAK2954340.1"/>
    <property type="molecule type" value="Genomic_DNA"/>
</dbReference>
<keyword evidence="3" id="KW-1185">Reference proteome</keyword>
<feature type="compositionally biased region" description="Basic and acidic residues" evidence="1">
    <location>
        <begin position="1"/>
        <end position="13"/>
    </location>
</feature>
<evidence type="ECO:0000313" key="2">
    <source>
        <dbReference type="EMBL" id="KAK2954340.1"/>
    </source>
</evidence>